<organism evidence="2 3">
    <name type="scientific">Anaeromicropila populeti</name>
    <dbReference type="NCBI Taxonomy" id="37658"/>
    <lineage>
        <taxon>Bacteria</taxon>
        <taxon>Bacillati</taxon>
        <taxon>Bacillota</taxon>
        <taxon>Clostridia</taxon>
        <taxon>Lachnospirales</taxon>
        <taxon>Lachnospiraceae</taxon>
        <taxon>Anaeromicropila</taxon>
    </lineage>
</organism>
<proteinExistence type="predicted"/>
<evidence type="ECO:0000313" key="3">
    <source>
        <dbReference type="Proteomes" id="UP000199659"/>
    </source>
</evidence>
<dbReference type="OrthoDB" id="1778725at2"/>
<dbReference type="STRING" id="37658.SAMN05661086_01633"/>
<dbReference type="RefSeq" id="WP_092560191.1">
    <property type="nucleotide sequence ID" value="NZ_FOYZ01000005.1"/>
</dbReference>
<keyword evidence="1" id="KW-0472">Membrane</keyword>
<protein>
    <submittedName>
        <fullName evidence="2">Uncharacterized protein</fullName>
    </submittedName>
</protein>
<feature type="transmembrane region" description="Helical" evidence="1">
    <location>
        <begin position="47"/>
        <end position="64"/>
    </location>
</feature>
<keyword evidence="1" id="KW-0812">Transmembrane</keyword>
<dbReference type="AlphaFoldDB" id="A0A1I6JF96"/>
<evidence type="ECO:0000313" key="2">
    <source>
        <dbReference type="EMBL" id="SFR77625.1"/>
    </source>
</evidence>
<accession>A0A1I6JF96</accession>
<keyword evidence="1" id="KW-1133">Transmembrane helix</keyword>
<evidence type="ECO:0000256" key="1">
    <source>
        <dbReference type="SAM" id="Phobius"/>
    </source>
</evidence>
<keyword evidence="3" id="KW-1185">Reference proteome</keyword>
<name>A0A1I6JF96_9FIRM</name>
<dbReference type="EMBL" id="FOYZ01000005">
    <property type="protein sequence ID" value="SFR77625.1"/>
    <property type="molecule type" value="Genomic_DNA"/>
</dbReference>
<sequence>MDTLQEVINYLIELADAGALARILYCFIRIKINPDEASAYLKRIKHAIWFVLLANMVWTFKILAESYYK</sequence>
<gene>
    <name evidence="2" type="ORF">SAMN05661086_01633</name>
</gene>
<reference evidence="2 3" key="1">
    <citation type="submission" date="2016-10" db="EMBL/GenBank/DDBJ databases">
        <authorList>
            <person name="de Groot N.N."/>
        </authorList>
    </citation>
    <scope>NUCLEOTIDE SEQUENCE [LARGE SCALE GENOMIC DNA]</scope>
    <source>
        <strain evidence="2 3">743A</strain>
    </source>
</reference>
<dbReference type="Proteomes" id="UP000199659">
    <property type="component" value="Unassembled WGS sequence"/>
</dbReference>